<keyword evidence="1" id="KW-0813">Transport</keyword>
<accession>A0A2S4JGE4</accession>
<organism evidence="18 19">
    <name type="scientific">Alkalispirochaeta sphaeroplastigenens</name>
    <dbReference type="NCBI Taxonomy" id="1187066"/>
    <lineage>
        <taxon>Bacteria</taxon>
        <taxon>Pseudomonadati</taxon>
        <taxon>Spirochaetota</taxon>
        <taxon>Spirochaetia</taxon>
        <taxon>Spirochaetales</taxon>
        <taxon>Spirochaetaceae</taxon>
        <taxon>Alkalispirochaeta</taxon>
    </lineage>
</organism>
<keyword evidence="11" id="KW-0915">Sodium</keyword>
<keyword evidence="15" id="KW-0739">Sodium transport</keyword>
<keyword evidence="14 16" id="KW-0472">Membrane</keyword>
<comment type="caution">
    <text evidence="18">The sequence shown here is derived from an EMBL/GenBank/DDBJ whole genome shotgun (WGS) entry which is preliminary data.</text>
</comment>
<evidence type="ECO:0000256" key="8">
    <source>
        <dbReference type="ARBA" id="ARBA00022967"/>
    </source>
</evidence>
<evidence type="ECO:0000256" key="15">
    <source>
        <dbReference type="ARBA" id="ARBA00023201"/>
    </source>
</evidence>
<dbReference type="GO" id="GO:0016655">
    <property type="term" value="F:oxidoreductase activity, acting on NAD(P)H, quinone or similar compound as acceptor"/>
    <property type="evidence" value="ECO:0007669"/>
    <property type="project" value="InterPro"/>
</dbReference>
<keyword evidence="12" id="KW-0406">Ion transport</keyword>
<sequence length="201" mass="22188">MNKQSLPYTIGFTFFISFLFVLFLSFAHHTTAPRVERNREVTRQRSILSALGVETSGPDQIQEAFREVKEIEREGITLFRLDDGETGVYAKEFIGSGVWGPIEGVLAVTGDLARARGLEIVDQTETPGLGGRITEGWFKEQLRDLRIVEGTIRVAAPGEGDTDKENGKIDAITGATRTSERMGVIFKNELERIASALGVEL</sequence>
<dbReference type="OrthoDB" id="9794010at2"/>
<evidence type="ECO:0000256" key="10">
    <source>
        <dbReference type="ARBA" id="ARBA00023027"/>
    </source>
</evidence>
<feature type="domain" description="FMN-binding" evidence="17">
    <location>
        <begin position="97"/>
        <end position="193"/>
    </location>
</feature>
<evidence type="ECO:0000256" key="3">
    <source>
        <dbReference type="ARBA" id="ARBA00022519"/>
    </source>
</evidence>
<evidence type="ECO:0000256" key="9">
    <source>
        <dbReference type="ARBA" id="ARBA00022989"/>
    </source>
</evidence>
<evidence type="ECO:0000256" key="2">
    <source>
        <dbReference type="ARBA" id="ARBA00022475"/>
    </source>
</evidence>
<proteinExistence type="predicted"/>
<keyword evidence="3" id="KW-0997">Cell inner membrane</keyword>
<dbReference type="EMBL" id="LPWH01000122">
    <property type="protein sequence ID" value="POQ98535.1"/>
    <property type="molecule type" value="Genomic_DNA"/>
</dbReference>
<dbReference type="Pfam" id="PF04205">
    <property type="entry name" value="FMN_bind"/>
    <property type="match status" value="1"/>
</dbReference>
<evidence type="ECO:0000256" key="12">
    <source>
        <dbReference type="ARBA" id="ARBA00023065"/>
    </source>
</evidence>
<keyword evidence="9 16" id="KW-1133">Transmembrane helix</keyword>
<evidence type="ECO:0000256" key="7">
    <source>
        <dbReference type="ARBA" id="ARBA00022692"/>
    </source>
</evidence>
<evidence type="ECO:0000313" key="18">
    <source>
        <dbReference type="EMBL" id="POQ98535.1"/>
    </source>
</evidence>
<evidence type="ECO:0000256" key="5">
    <source>
        <dbReference type="ARBA" id="ARBA00022630"/>
    </source>
</evidence>
<evidence type="ECO:0000256" key="1">
    <source>
        <dbReference type="ARBA" id="ARBA00022448"/>
    </source>
</evidence>
<dbReference type="AlphaFoldDB" id="A0A2S4JGE4"/>
<evidence type="ECO:0000256" key="11">
    <source>
        <dbReference type="ARBA" id="ARBA00023053"/>
    </source>
</evidence>
<feature type="transmembrane region" description="Helical" evidence="16">
    <location>
        <begin position="6"/>
        <end position="27"/>
    </location>
</feature>
<dbReference type="InterPro" id="IPR007329">
    <property type="entry name" value="FMN-bd"/>
</dbReference>
<keyword evidence="5" id="KW-0285">Flavoprotein</keyword>
<keyword evidence="6" id="KW-0288">FMN</keyword>
<evidence type="ECO:0000256" key="4">
    <source>
        <dbReference type="ARBA" id="ARBA00022553"/>
    </source>
</evidence>
<gene>
    <name evidence="18" type="ORF">AU468_13200</name>
</gene>
<keyword evidence="19" id="KW-1185">Reference proteome</keyword>
<evidence type="ECO:0000313" key="19">
    <source>
        <dbReference type="Proteomes" id="UP000237350"/>
    </source>
</evidence>
<dbReference type="SMART" id="SM00900">
    <property type="entry name" value="FMN_bind"/>
    <property type="match status" value="1"/>
</dbReference>
<name>A0A2S4JGE4_9SPIO</name>
<keyword evidence="13" id="KW-0830">Ubiquinone</keyword>
<dbReference type="GO" id="GO:0016020">
    <property type="term" value="C:membrane"/>
    <property type="evidence" value="ECO:0007669"/>
    <property type="project" value="InterPro"/>
</dbReference>
<dbReference type="RefSeq" id="WP_103681132.1">
    <property type="nucleotide sequence ID" value="NZ_LPWH01000122.1"/>
</dbReference>
<keyword evidence="7 16" id="KW-0812">Transmembrane</keyword>
<evidence type="ECO:0000256" key="6">
    <source>
        <dbReference type="ARBA" id="ARBA00022643"/>
    </source>
</evidence>
<evidence type="ECO:0000256" key="16">
    <source>
        <dbReference type="SAM" id="Phobius"/>
    </source>
</evidence>
<keyword evidence="2" id="KW-1003">Cell membrane</keyword>
<reference evidence="19" key="1">
    <citation type="submission" date="2015-12" db="EMBL/GenBank/DDBJ databases">
        <authorList>
            <person name="Lodha T.D."/>
            <person name="Chintalapati S."/>
            <person name="Chintalapati V.R."/>
            <person name="Sravanthi T."/>
        </authorList>
    </citation>
    <scope>NUCLEOTIDE SEQUENCE [LARGE SCALE GENOMIC DNA]</scope>
    <source>
        <strain evidence="19">JC133</strain>
    </source>
</reference>
<protein>
    <recommendedName>
        <fullName evidence="17">FMN-binding domain-containing protein</fullName>
    </recommendedName>
</protein>
<keyword evidence="8" id="KW-1278">Translocase</keyword>
<dbReference type="Proteomes" id="UP000237350">
    <property type="component" value="Unassembled WGS sequence"/>
</dbReference>
<keyword evidence="10" id="KW-0520">NAD</keyword>
<dbReference type="InterPro" id="IPR010204">
    <property type="entry name" value="NqrC"/>
</dbReference>
<keyword evidence="4" id="KW-0597">Phosphoprotein</keyword>
<dbReference type="PANTHER" id="PTHR37838">
    <property type="entry name" value="NA(+)-TRANSLOCATING NADH-QUINONE REDUCTASE SUBUNIT C"/>
    <property type="match status" value="1"/>
</dbReference>
<dbReference type="GO" id="GO:0010181">
    <property type="term" value="F:FMN binding"/>
    <property type="evidence" value="ECO:0007669"/>
    <property type="project" value="InterPro"/>
</dbReference>
<evidence type="ECO:0000256" key="14">
    <source>
        <dbReference type="ARBA" id="ARBA00023136"/>
    </source>
</evidence>
<dbReference type="PANTHER" id="PTHR37838:SF1">
    <property type="entry name" value="NA(+)-TRANSLOCATING NADH-QUINONE REDUCTASE SUBUNIT C"/>
    <property type="match status" value="1"/>
</dbReference>
<evidence type="ECO:0000259" key="17">
    <source>
        <dbReference type="SMART" id="SM00900"/>
    </source>
</evidence>
<dbReference type="GO" id="GO:0006814">
    <property type="term" value="P:sodium ion transport"/>
    <property type="evidence" value="ECO:0007669"/>
    <property type="project" value="UniProtKB-KW"/>
</dbReference>
<evidence type="ECO:0000256" key="13">
    <source>
        <dbReference type="ARBA" id="ARBA00023075"/>
    </source>
</evidence>